<keyword evidence="3 6" id="KW-0489">Methyltransferase</keyword>
<dbReference type="InterPro" id="IPR029063">
    <property type="entry name" value="SAM-dependent_MTases_sf"/>
</dbReference>
<keyword evidence="5" id="KW-0175">Coiled coil</keyword>
<keyword evidence="4 6" id="KW-0808">Transferase</keyword>
<dbReference type="AlphaFoldDB" id="A0A034WCV2"/>
<evidence type="ECO:0000256" key="3">
    <source>
        <dbReference type="ARBA" id="ARBA00022603"/>
    </source>
</evidence>
<dbReference type="InterPro" id="IPR002052">
    <property type="entry name" value="DNA_methylase_N6_adenine_CS"/>
</dbReference>
<dbReference type="PANTHER" id="PTHR13200:SF0">
    <property type="entry name" value="EEF1A LYSINE METHYLTRANSFERASE 1"/>
    <property type="match status" value="1"/>
</dbReference>
<keyword evidence="2" id="KW-0963">Cytoplasm</keyword>
<dbReference type="GO" id="GO:0005737">
    <property type="term" value="C:cytoplasm"/>
    <property type="evidence" value="ECO:0007669"/>
    <property type="project" value="UniProtKB-SubCell"/>
</dbReference>
<comment type="subcellular location">
    <subcellularLocation>
        <location evidence="1">Cytoplasm</location>
    </subcellularLocation>
</comment>
<evidence type="ECO:0000313" key="6">
    <source>
        <dbReference type="EMBL" id="JAC51608.1"/>
    </source>
</evidence>
<proteinExistence type="inferred from homology"/>
<sequence length="244" mass="28225">ALGSQNTTEVKVLTKICCLVKYKMDADDITLPADTLKILNEFLEEKAKREREELERIDKKSNADIMFEEDWQLSQFWYSASTKEALGKLVSKLLDEQENDTNVNNYRIALLSCPSLYTTVKQVHNNVKIFEFDKRFSAYGDDFVFYDFNNAEEIGYLQEYKESFDLIIADPPFLSEECITKISKIISNLQKPTTKIVFCSGAVVESWLTNCLQLKKCSFEPTHERNLGNEFVSYANFQLDNYLS</sequence>
<accession>A0A034WCV2</accession>
<gene>
    <name evidence="6" type="primary">N6MT2</name>
</gene>
<dbReference type="EMBL" id="GAKP01007344">
    <property type="protein sequence ID" value="JAC51608.1"/>
    <property type="molecule type" value="Transcribed_RNA"/>
</dbReference>
<evidence type="ECO:0000256" key="2">
    <source>
        <dbReference type="ARBA" id="ARBA00022490"/>
    </source>
</evidence>
<dbReference type="Gene3D" id="3.40.50.150">
    <property type="entry name" value="Vaccinia Virus protein VP39"/>
    <property type="match status" value="1"/>
</dbReference>
<evidence type="ECO:0000256" key="1">
    <source>
        <dbReference type="ARBA" id="ARBA00004496"/>
    </source>
</evidence>
<dbReference type="PANTHER" id="PTHR13200">
    <property type="entry name" value="EEF1A LYSINE METHYLTRANSFERASE 1"/>
    <property type="match status" value="1"/>
</dbReference>
<dbReference type="Pfam" id="PF10237">
    <property type="entry name" value="N6-adenineMlase"/>
    <property type="match status" value="1"/>
</dbReference>
<dbReference type="InterPro" id="IPR019369">
    <property type="entry name" value="Efm5/EEF1AKMT1"/>
</dbReference>
<evidence type="ECO:0000256" key="4">
    <source>
        <dbReference type="ARBA" id="ARBA00022679"/>
    </source>
</evidence>
<dbReference type="GO" id="GO:0003676">
    <property type="term" value="F:nucleic acid binding"/>
    <property type="evidence" value="ECO:0007669"/>
    <property type="project" value="InterPro"/>
</dbReference>
<dbReference type="SUPFAM" id="SSF53335">
    <property type="entry name" value="S-adenosyl-L-methionine-dependent methyltransferases"/>
    <property type="match status" value="1"/>
</dbReference>
<feature type="non-terminal residue" evidence="6">
    <location>
        <position position="1"/>
    </location>
</feature>
<dbReference type="GO" id="GO:0032259">
    <property type="term" value="P:methylation"/>
    <property type="evidence" value="ECO:0007669"/>
    <property type="project" value="UniProtKB-KW"/>
</dbReference>
<dbReference type="PROSITE" id="PS00092">
    <property type="entry name" value="N6_MTASE"/>
    <property type="match status" value="1"/>
</dbReference>
<reference evidence="6" key="1">
    <citation type="journal article" date="2014" name="BMC Genomics">
        <title>Characterizing the developmental transcriptome of the oriental fruit fly, Bactrocera dorsalis (Diptera: Tephritidae) through comparative genomic analysis with Drosophila melanogaster utilizing modENCODE datasets.</title>
        <authorList>
            <person name="Geib S.M."/>
            <person name="Calla B."/>
            <person name="Hall B."/>
            <person name="Hou S."/>
            <person name="Manoukis N.C."/>
        </authorList>
    </citation>
    <scope>NUCLEOTIDE SEQUENCE</scope>
    <source>
        <strain evidence="6">Punador</strain>
    </source>
</reference>
<evidence type="ECO:0000256" key="5">
    <source>
        <dbReference type="SAM" id="Coils"/>
    </source>
</evidence>
<organism evidence="6">
    <name type="scientific">Bactrocera dorsalis</name>
    <name type="common">Oriental fruit fly</name>
    <name type="synonym">Dacus dorsalis</name>
    <dbReference type="NCBI Taxonomy" id="27457"/>
    <lineage>
        <taxon>Eukaryota</taxon>
        <taxon>Metazoa</taxon>
        <taxon>Ecdysozoa</taxon>
        <taxon>Arthropoda</taxon>
        <taxon>Hexapoda</taxon>
        <taxon>Insecta</taxon>
        <taxon>Pterygota</taxon>
        <taxon>Neoptera</taxon>
        <taxon>Endopterygota</taxon>
        <taxon>Diptera</taxon>
        <taxon>Brachycera</taxon>
        <taxon>Muscomorpha</taxon>
        <taxon>Tephritoidea</taxon>
        <taxon>Tephritidae</taxon>
        <taxon>Bactrocera</taxon>
        <taxon>Bactrocera</taxon>
    </lineage>
</organism>
<feature type="coiled-coil region" evidence="5">
    <location>
        <begin position="33"/>
        <end position="60"/>
    </location>
</feature>
<dbReference type="InterPro" id="IPR041370">
    <property type="entry name" value="Mlase_EEF1AKMT1/ZCCHC4"/>
</dbReference>
<dbReference type="OrthoDB" id="206354at2759"/>
<dbReference type="HAMAP" id="MF_03187">
    <property type="entry name" value="Methyltr_EFM5"/>
    <property type="match status" value="1"/>
</dbReference>
<protein>
    <submittedName>
        <fullName evidence="6">N(6)-adenine-specific DNA methyltransferase 2-like protein</fullName>
    </submittedName>
</protein>
<name>A0A034WCV2_BACDO</name>
<dbReference type="GO" id="GO:0016279">
    <property type="term" value="F:protein-lysine N-methyltransferase activity"/>
    <property type="evidence" value="ECO:0007669"/>
    <property type="project" value="InterPro"/>
</dbReference>